<dbReference type="Pfam" id="PF01208">
    <property type="entry name" value="URO-D"/>
    <property type="match status" value="1"/>
</dbReference>
<feature type="site" description="Transition state stabilizer" evidence="7">
    <location>
        <position position="76"/>
    </location>
</feature>
<feature type="binding site" evidence="7">
    <location>
        <position position="76"/>
    </location>
    <ligand>
        <name>substrate</name>
    </ligand>
</feature>
<keyword evidence="4 7" id="KW-0210">Decarboxylase</keyword>
<comment type="caution">
    <text evidence="12">The sequence shown here is derived from an EMBL/GenBank/DDBJ whole genome shotgun (WGS) entry which is preliminary data.</text>
</comment>
<dbReference type="HAMAP" id="MF_00218">
    <property type="entry name" value="URO_D"/>
    <property type="match status" value="1"/>
</dbReference>
<accession>A0ABU1K055</accession>
<feature type="binding site" evidence="7">
    <location>
        <position position="207"/>
    </location>
    <ligand>
        <name>substrate</name>
    </ligand>
</feature>
<dbReference type="NCBIfam" id="TIGR01464">
    <property type="entry name" value="hemE"/>
    <property type="match status" value="1"/>
</dbReference>
<dbReference type="InterPro" id="IPR006361">
    <property type="entry name" value="Uroporphyrinogen_deCO2ase_HemE"/>
</dbReference>
<comment type="caution">
    <text evidence="7">Lacks conserved residue(s) required for the propagation of feature annotation.</text>
</comment>
<feature type="binding site" evidence="7">
    <location>
        <position position="152"/>
    </location>
    <ligand>
        <name>substrate</name>
    </ligand>
</feature>
<dbReference type="GO" id="GO:0004853">
    <property type="term" value="F:uroporphyrinogen decarboxylase activity"/>
    <property type="evidence" value="ECO:0007669"/>
    <property type="project" value="UniProtKB-EC"/>
</dbReference>
<evidence type="ECO:0000256" key="4">
    <source>
        <dbReference type="ARBA" id="ARBA00022793"/>
    </source>
</evidence>
<evidence type="ECO:0000259" key="10">
    <source>
        <dbReference type="PROSITE" id="PS00906"/>
    </source>
</evidence>
<evidence type="ECO:0000256" key="8">
    <source>
        <dbReference type="RuleBase" id="RU000554"/>
    </source>
</evidence>
<reference evidence="12 13" key="1">
    <citation type="submission" date="2023-07" db="EMBL/GenBank/DDBJ databases">
        <title>Sorghum-associated microbial communities from plants grown in Nebraska, USA.</title>
        <authorList>
            <person name="Schachtman D."/>
        </authorList>
    </citation>
    <scope>NUCLEOTIDE SEQUENCE [LARGE SCALE GENOMIC DNA]</scope>
    <source>
        <strain evidence="12 13">584</strain>
    </source>
</reference>
<feature type="domain" description="Uroporphyrinogen decarboxylase (URO-D)" evidence="11">
    <location>
        <begin position="140"/>
        <end position="156"/>
    </location>
</feature>
<comment type="catalytic activity">
    <reaction evidence="7 8">
        <text>uroporphyrinogen III + 4 H(+) = coproporphyrinogen III + 4 CO2</text>
        <dbReference type="Rhea" id="RHEA:19865"/>
        <dbReference type="ChEBI" id="CHEBI:15378"/>
        <dbReference type="ChEBI" id="CHEBI:16526"/>
        <dbReference type="ChEBI" id="CHEBI:57308"/>
        <dbReference type="ChEBI" id="CHEBI:57309"/>
        <dbReference type="EC" id="4.1.1.37"/>
    </reaction>
</comment>
<keyword evidence="7" id="KW-0963">Cytoplasm</keyword>
<feature type="binding site" evidence="7">
    <location>
        <position position="323"/>
    </location>
    <ligand>
        <name>substrate</name>
    </ligand>
</feature>
<feature type="domain" description="Uroporphyrinogen decarboxylase (URO-D)" evidence="10">
    <location>
        <begin position="21"/>
        <end position="30"/>
    </location>
</feature>
<dbReference type="PANTHER" id="PTHR21091:SF169">
    <property type="entry name" value="UROPORPHYRINOGEN DECARBOXYLASE"/>
    <property type="match status" value="1"/>
</dbReference>
<dbReference type="Gene3D" id="3.20.20.210">
    <property type="match status" value="1"/>
</dbReference>
<dbReference type="InterPro" id="IPR038071">
    <property type="entry name" value="UROD/MetE-like_sf"/>
</dbReference>
<evidence type="ECO:0000256" key="2">
    <source>
        <dbReference type="ARBA" id="ARBA00009935"/>
    </source>
</evidence>
<dbReference type="SUPFAM" id="SSF51726">
    <property type="entry name" value="UROD/MetE-like"/>
    <property type="match status" value="1"/>
</dbReference>
<dbReference type="CDD" id="cd00717">
    <property type="entry name" value="URO-D"/>
    <property type="match status" value="1"/>
</dbReference>
<organism evidence="12 13">
    <name type="scientific">Inquilinus ginsengisoli</name>
    <dbReference type="NCBI Taxonomy" id="363840"/>
    <lineage>
        <taxon>Bacteria</taxon>
        <taxon>Pseudomonadati</taxon>
        <taxon>Pseudomonadota</taxon>
        <taxon>Alphaproteobacteria</taxon>
        <taxon>Rhodospirillales</taxon>
        <taxon>Rhodospirillaceae</taxon>
        <taxon>Inquilinus</taxon>
    </lineage>
</organism>
<dbReference type="InterPro" id="IPR000257">
    <property type="entry name" value="Uroporphyrinogen_deCOase"/>
</dbReference>
<evidence type="ECO:0000259" key="11">
    <source>
        <dbReference type="PROSITE" id="PS00907"/>
    </source>
</evidence>
<dbReference type="EC" id="4.1.1.37" evidence="3 7"/>
<evidence type="ECO:0000256" key="5">
    <source>
        <dbReference type="ARBA" id="ARBA00023239"/>
    </source>
</evidence>
<comment type="pathway">
    <text evidence="1 7 8">Porphyrin-containing compound metabolism; protoporphyrin-IX biosynthesis; coproporphyrinogen-III from 5-aminolevulinate: step 4/4.</text>
</comment>
<gene>
    <name evidence="7" type="primary">hemE</name>
    <name evidence="12" type="ORF">E9232_006235</name>
</gene>
<evidence type="ECO:0000256" key="6">
    <source>
        <dbReference type="ARBA" id="ARBA00023244"/>
    </source>
</evidence>
<keyword evidence="5 7" id="KW-0456">Lyase</keyword>
<evidence type="ECO:0000256" key="1">
    <source>
        <dbReference type="ARBA" id="ARBA00004804"/>
    </source>
</evidence>
<comment type="function">
    <text evidence="7">Catalyzes the decarboxylation of four acetate groups of uroporphyrinogen-III to yield coproporphyrinogen-III.</text>
</comment>
<feature type="binding site" evidence="7">
    <location>
        <begin position="26"/>
        <end position="30"/>
    </location>
    <ligand>
        <name>substrate</name>
    </ligand>
</feature>
<evidence type="ECO:0000313" key="13">
    <source>
        <dbReference type="Proteomes" id="UP001262410"/>
    </source>
</evidence>
<dbReference type="PROSITE" id="PS00907">
    <property type="entry name" value="UROD_2"/>
    <property type="match status" value="1"/>
</dbReference>
<evidence type="ECO:0000313" key="12">
    <source>
        <dbReference type="EMBL" id="MDR6293684.1"/>
    </source>
</evidence>
<keyword evidence="13" id="KW-1185">Reference proteome</keyword>
<name>A0ABU1K055_9PROT</name>
<keyword evidence="6 7" id="KW-0627">Porphyrin biosynthesis</keyword>
<dbReference type="EMBL" id="JAVDPW010000013">
    <property type="protein sequence ID" value="MDR6293684.1"/>
    <property type="molecule type" value="Genomic_DNA"/>
</dbReference>
<dbReference type="PANTHER" id="PTHR21091">
    <property type="entry name" value="METHYLTETRAHYDROFOLATE:HOMOCYSTEINE METHYLTRANSFERASE RELATED"/>
    <property type="match status" value="1"/>
</dbReference>
<evidence type="ECO:0000256" key="9">
    <source>
        <dbReference type="RuleBase" id="RU004169"/>
    </source>
</evidence>
<evidence type="ECO:0000256" key="3">
    <source>
        <dbReference type="ARBA" id="ARBA00012288"/>
    </source>
</evidence>
<evidence type="ECO:0000256" key="7">
    <source>
        <dbReference type="HAMAP-Rule" id="MF_00218"/>
    </source>
</evidence>
<protein>
    <recommendedName>
        <fullName evidence="3 7">Uroporphyrinogen decarboxylase</fullName>
        <shortName evidence="7">UPD</shortName>
        <shortName evidence="7">URO-D</shortName>
        <ecNumber evidence="3 7">4.1.1.37</ecNumber>
    </recommendedName>
</protein>
<dbReference type="PROSITE" id="PS00906">
    <property type="entry name" value="UROD_1"/>
    <property type="match status" value="1"/>
</dbReference>
<dbReference type="Proteomes" id="UP001262410">
    <property type="component" value="Unassembled WGS sequence"/>
</dbReference>
<comment type="similarity">
    <text evidence="2 7 9">Belongs to the uroporphyrinogen decarboxylase family.</text>
</comment>
<sequence length="345" mass="36583">MTRSEKPFLRALAGEALARPPVWLMRQAGRYLPEYRAVRARAGSFLDLCYNPELAAEVTLQPIRRYGLDAAILFSDILVVPHALGQALDYVEGEGPKLAPVTDAAGIGRLSADRLHDVLGPVYETVGRVAGLLPPEVALIGFAGAPWTVATYMVEGGGSKEYAAVKGLAFGAPETFARLVDLLVDATSAYLLRQIAAGAETVQLFDSWAGVLPAAEFDRWVIAPTRRIVDAVRAGAPGVPIIGFPRGAGLLYERYLAGTGVDAVGLDGSVPLDWAARALQPKAAVQGNLDPVFLVTGGDPMIRAADAIVDALGRGPFVFNLGHGVQQRTPPEHVGALVEHLRRKG</sequence>
<comment type="subunit">
    <text evidence="7">Homodimer.</text>
</comment>
<proteinExistence type="inferred from homology"/>
<comment type="subcellular location">
    <subcellularLocation>
        <location evidence="7">Cytoplasm</location>
    </subcellularLocation>
</comment>